<comment type="subcellular location">
    <subcellularLocation>
        <location evidence="1">Membrane</location>
        <topology evidence="1">Multi-pass membrane protein</topology>
    </subcellularLocation>
</comment>
<feature type="transmembrane region" description="Helical" evidence="5">
    <location>
        <begin position="21"/>
        <end position="49"/>
    </location>
</feature>
<protein>
    <recommendedName>
        <fullName evidence="6">ABC-2 type transporter transmembrane domain-containing protein</fullName>
    </recommendedName>
</protein>
<evidence type="ECO:0000256" key="1">
    <source>
        <dbReference type="ARBA" id="ARBA00004141"/>
    </source>
</evidence>
<feature type="transmembrane region" description="Helical" evidence="5">
    <location>
        <begin position="138"/>
        <end position="158"/>
    </location>
</feature>
<dbReference type="RefSeq" id="WP_108342550.1">
    <property type="nucleotide sequence ID" value="NZ_PYXZ01000001.1"/>
</dbReference>
<organism evidence="7 8">
    <name type="scientific">Nocardioides currus</name>
    <dbReference type="NCBI Taxonomy" id="2133958"/>
    <lineage>
        <taxon>Bacteria</taxon>
        <taxon>Bacillati</taxon>
        <taxon>Actinomycetota</taxon>
        <taxon>Actinomycetes</taxon>
        <taxon>Propionibacteriales</taxon>
        <taxon>Nocardioidaceae</taxon>
        <taxon>Nocardioides</taxon>
    </lineage>
</organism>
<dbReference type="PANTHER" id="PTHR43229:SF2">
    <property type="entry name" value="NODULATION PROTEIN J"/>
    <property type="match status" value="1"/>
</dbReference>
<reference evidence="7 8" key="1">
    <citation type="submission" date="2018-03" db="EMBL/GenBank/DDBJ databases">
        <authorList>
            <person name="Keele B.F."/>
        </authorList>
    </citation>
    <scope>NUCLEOTIDE SEQUENCE [LARGE SCALE GENOMIC DNA]</scope>
    <source>
        <strain evidence="7 8">IB-3</strain>
    </source>
</reference>
<keyword evidence="8" id="KW-1185">Reference proteome</keyword>
<dbReference type="OrthoDB" id="3772964at2"/>
<feature type="transmembrane region" description="Helical" evidence="5">
    <location>
        <begin position="222"/>
        <end position="245"/>
    </location>
</feature>
<dbReference type="AlphaFoldDB" id="A0A2R7Z162"/>
<sequence>MTGLGARLRQQLVCFWLQLKILMFSPFEGFLAVLFPLMFATSALLVYRVNNDPDAMLYAGIGAAAMGIWTSQTVSATTLVQRERRAGTLELVVAAPTSFSLVLLPITCAMATIGLYSVVATILWDWWVFDIALHVEDWPVFVLSILMATITIALFGFLLSVSAVRYRTSWALGAALEYPGWLLCGFVIPLDLLPDALRPVSWALAPTWAVEGMRAAAAGESAWADLAVCGAVGLAYAALAGWLGVRLINAARRDATLALS</sequence>
<evidence type="ECO:0000259" key="6">
    <source>
        <dbReference type="Pfam" id="PF01061"/>
    </source>
</evidence>
<dbReference type="Proteomes" id="UP000244867">
    <property type="component" value="Unassembled WGS sequence"/>
</dbReference>
<dbReference type="EMBL" id="PYXZ01000001">
    <property type="protein sequence ID" value="PUA82363.1"/>
    <property type="molecule type" value="Genomic_DNA"/>
</dbReference>
<accession>A0A2R7Z162</accession>
<dbReference type="Pfam" id="PF01061">
    <property type="entry name" value="ABC2_membrane"/>
    <property type="match status" value="1"/>
</dbReference>
<dbReference type="GO" id="GO:0140359">
    <property type="term" value="F:ABC-type transporter activity"/>
    <property type="evidence" value="ECO:0007669"/>
    <property type="project" value="InterPro"/>
</dbReference>
<gene>
    <name evidence="7" type="ORF">C7S10_01000</name>
</gene>
<feature type="transmembrane region" description="Helical" evidence="5">
    <location>
        <begin position="55"/>
        <end position="80"/>
    </location>
</feature>
<comment type="caution">
    <text evidence="7">The sequence shown here is derived from an EMBL/GenBank/DDBJ whole genome shotgun (WGS) entry which is preliminary data.</text>
</comment>
<dbReference type="InterPro" id="IPR013525">
    <property type="entry name" value="ABC2_TM"/>
</dbReference>
<dbReference type="GO" id="GO:0016020">
    <property type="term" value="C:membrane"/>
    <property type="evidence" value="ECO:0007669"/>
    <property type="project" value="UniProtKB-SubCell"/>
</dbReference>
<evidence type="ECO:0000313" key="8">
    <source>
        <dbReference type="Proteomes" id="UP000244867"/>
    </source>
</evidence>
<evidence type="ECO:0000256" key="3">
    <source>
        <dbReference type="ARBA" id="ARBA00022989"/>
    </source>
</evidence>
<dbReference type="InterPro" id="IPR051784">
    <property type="entry name" value="Nod_factor_ABC_transporter"/>
</dbReference>
<keyword evidence="4 5" id="KW-0472">Membrane</keyword>
<evidence type="ECO:0000256" key="4">
    <source>
        <dbReference type="ARBA" id="ARBA00023136"/>
    </source>
</evidence>
<keyword evidence="2 5" id="KW-0812">Transmembrane</keyword>
<evidence type="ECO:0000256" key="5">
    <source>
        <dbReference type="SAM" id="Phobius"/>
    </source>
</evidence>
<proteinExistence type="predicted"/>
<dbReference type="PANTHER" id="PTHR43229">
    <property type="entry name" value="NODULATION PROTEIN J"/>
    <property type="match status" value="1"/>
</dbReference>
<evidence type="ECO:0000256" key="2">
    <source>
        <dbReference type="ARBA" id="ARBA00022692"/>
    </source>
</evidence>
<keyword evidence="3 5" id="KW-1133">Transmembrane helix</keyword>
<name>A0A2R7Z162_9ACTN</name>
<feature type="transmembrane region" description="Helical" evidence="5">
    <location>
        <begin position="101"/>
        <end position="126"/>
    </location>
</feature>
<feature type="transmembrane region" description="Helical" evidence="5">
    <location>
        <begin position="170"/>
        <end position="190"/>
    </location>
</feature>
<evidence type="ECO:0000313" key="7">
    <source>
        <dbReference type="EMBL" id="PUA82363.1"/>
    </source>
</evidence>
<feature type="domain" description="ABC-2 type transporter transmembrane" evidence="6">
    <location>
        <begin position="10"/>
        <end position="216"/>
    </location>
</feature>